<sequence length="88" mass="9900">MYRSSSSTRVSDEFFSHQSTTTDTEQMPIYNPESEPAKKEKNRLRSAETAVHLIPLLLLLCAVILWFFSSPAVDILKKGNSLVTKVKA</sequence>
<dbReference type="AlphaFoldDB" id="A0A8S0RGB5"/>
<proteinExistence type="predicted"/>
<organism evidence="3 4">
    <name type="scientific">Olea europaea subsp. europaea</name>
    <dbReference type="NCBI Taxonomy" id="158383"/>
    <lineage>
        <taxon>Eukaryota</taxon>
        <taxon>Viridiplantae</taxon>
        <taxon>Streptophyta</taxon>
        <taxon>Embryophyta</taxon>
        <taxon>Tracheophyta</taxon>
        <taxon>Spermatophyta</taxon>
        <taxon>Magnoliopsida</taxon>
        <taxon>eudicotyledons</taxon>
        <taxon>Gunneridae</taxon>
        <taxon>Pentapetalae</taxon>
        <taxon>asterids</taxon>
        <taxon>lamiids</taxon>
        <taxon>Lamiales</taxon>
        <taxon>Oleaceae</taxon>
        <taxon>Oleeae</taxon>
        <taxon>Olea</taxon>
    </lineage>
</organism>
<dbReference type="PANTHER" id="PTHR34189:SF13">
    <property type="entry name" value="TRANSMEMBRANE PROTEIN"/>
    <property type="match status" value="1"/>
</dbReference>
<keyword evidence="4" id="KW-1185">Reference proteome</keyword>
<evidence type="ECO:0000256" key="1">
    <source>
        <dbReference type="SAM" id="MobiDB-lite"/>
    </source>
</evidence>
<dbReference type="Proteomes" id="UP000594638">
    <property type="component" value="Unassembled WGS sequence"/>
</dbReference>
<feature type="region of interest" description="Disordered" evidence="1">
    <location>
        <begin position="1"/>
        <end position="42"/>
    </location>
</feature>
<evidence type="ECO:0000313" key="4">
    <source>
        <dbReference type="Proteomes" id="UP000594638"/>
    </source>
</evidence>
<keyword evidence="2" id="KW-0472">Membrane</keyword>
<dbReference type="Gramene" id="OE9A109269T1">
    <property type="protein sequence ID" value="OE9A109269C1"/>
    <property type="gene ID" value="OE9A109269"/>
</dbReference>
<evidence type="ECO:0000256" key="2">
    <source>
        <dbReference type="SAM" id="Phobius"/>
    </source>
</evidence>
<evidence type="ECO:0000313" key="3">
    <source>
        <dbReference type="EMBL" id="CAA2978439.1"/>
    </source>
</evidence>
<feature type="transmembrane region" description="Helical" evidence="2">
    <location>
        <begin position="49"/>
        <end position="68"/>
    </location>
</feature>
<gene>
    <name evidence="3" type="ORF">OLEA9_A109269</name>
</gene>
<dbReference type="EMBL" id="CACTIH010003619">
    <property type="protein sequence ID" value="CAA2978439.1"/>
    <property type="molecule type" value="Genomic_DNA"/>
</dbReference>
<dbReference type="OrthoDB" id="759788at2759"/>
<dbReference type="PANTHER" id="PTHR34189">
    <property type="entry name" value="TRANSMEMBRANE PROTEIN"/>
    <property type="match status" value="1"/>
</dbReference>
<name>A0A8S0RGB5_OLEEU</name>
<accession>A0A8S0RGB5</accession>
<keyword evidence="2" id="KW-0812">Transmembrane</keyword>
<reference evidence="3 4" key="1">
    <citation type="submission" date="2019-12" db="EMBL/GenBank/DDBJ databases">
        <authorList>
            <person name="Alioto T."/>
            <person name="Alioto T."/>
            <person name="Gomez Garrido J."/>
        </authorList>
    </citation>
    <scope>NUCLEOTIDE SEQUENCE [LARGE SCALE GENOMIC DNA]</scope>
</reference>
<protein>
    <submittedName>
        <fullName evidence="3">PREDICTED: uncharacterized protein LOC105978092</fullName>
    </submittedName>
</protein>
<keyword evidence="2" id="KW-1133">Transmembrane helix</keyword>
<feature type="compositionally biased region" description="Polar residues" evidence="1">
    <location>
        <begin position="16"/>
        <end position="25"/>
    </location>
</feature>
<comment type="caution">
    <text evidence="3">The sequence shown here is derived from an EMBL/GenBank/DDBJ whole genome shotgun (WGS) entry which is preliminary data.</text>
</comment>